<keyword evidence="2" id="KW-1133">Transmembrane helix</keyword>
<evidence type="ECO:0000256" key="1">
    <source>
        <dbReference type="SAM" id="MobiDB-lite"/>
    </source>
</evidence>
<evidence type="ECO:0000313" key="5">
    <source>
        <dbReference type="Proteomes" id="UP000030960"/>
    </source>
</evidence>
<evidence type="ECO:0000256" key="2">
    <source>
        <dbReference type="SAM" id="Phobius"/>
    </source>
</evidence>
<comment type="caution">
    <text evidence="4">The sequence shown here is derived from an EMBL/GenBank/DDBJ whole genome shotgun (WGS) entry which is preliminary data.</text>
</comment>
<reference evidence="4 5" key="1">
    <citation type="submission" date="2014-10" db="EMBL/GenBank/DDBJ databases">
        <title>Genome sequence of Ponticoccus sp. strain UMTAT08 isolated from clonal culture of toxic dinoflagellate Alexandrium tamiyavanichii.</title>
        <authorList>
            <person name="Gan H.Y."/>
            <person name="Muhd D.-D."/>
            <person name="Mohd Noor M.E."/>
            <person name="Yeong Y.S."/>
            <person name="Usup G."/>
        </authorList>
    </citation>
    <scope>NUCLEOTIDE SEQUENCE [LARGE SCALE GENOMIC DNA]</scope>
    <source>
        <strain evidence="4 5">UMTAT08</strain>
    </source>
</reference>
<dbReference type="Proteomes" id="UP000030960">
    <property type="component" value="Unassembled WGS sequence"/>
</dbReference>
<dbReference type="InterPro" id="IPR018764">
    <property type="entry name" value="RskA_C"/>
</dbReference>
<organism evidence="4 5">
    <name type="scientific">Mameliella alba</name>
    <dbReference type="NCBI Taxonomy" id="561184"/>
    <lineage>
        <taxon>Bacteria</taxon>
        <taxon>Pseudomonadati</taxon>
        <taxon>Pseudomonadota</taxon>
        <taxon>Alphaproteobacteria</taxon>
        <taxon>Rhodobacterales</taxon>
        <taxon>Roseobacteraceae</taxon>
        <taxon>Mameliella</taxon>
    </lineage>
</organism>
<dbReference type="OrthoDB" id="9816387at2"/>
<dbReference type="AlphaFoldDB" id="A0A0B3RTI3"/>
<protein>
    <recommendedName>
        <fullName evidence="3">Anti-sigma K factor RskA C-terminal domain-containing protein</fullName>
    </recommendedName>
</protein>
<sequence length="226" mass="23341">MNAQLDTGLPGGAEAGAAEYSLGLMPKAEIAAFEAQLAVDTDLQQDVAAWTEYFASFTDIIPAETPPPQVLRRIEGQVFGAEDRRPVWRQVLPYLVGAVAGAAIAWVVLTSGLLETPAPTLGADLAGAEGLALDARFAPATGVLTVTLRQGDAGEGRVLELWLLPEDGAPVSLALLRGAETLVAVPPALAERMDGARLVVSEEQPGGSPDGRPSGDARAEGVLVGQ</sequence>
<dbReference type="GO" id="GO:0005886">
    <property type="term" value="C:plasma membrane"/>
    <property type="evidence" value="ECO:0007669"/>
    <property type="project" value="InterPro"/>
</dbReference>
<dbReference type="GO" id="GO:0016989">
    <property type="term" value="F:sigma factor antagonist activity"/>
    <property type="evidence" value="ECO:0007669"/>
    <property type="project" value="TreeGrafter"/>
</dbReference>
<dbReference type="Pfam" id="PF10099">
    <property type="entry name" value="RskA_C"/>
    <property type="match status" value="1"/>
</dbReference>
<dbReference type="InterPro" id="IPR051474">
    <property type="entry name" value="Anti-sigma-K/W_factor"/>
</dbReference>
<dbReference type="EMBL" id="JSUQ01000003">
    <property type="protein sequence ID" value="KHQ54290.1"/>
    <property type="molecule type" value="Genomic_DNA"/>
</dbReference>
<keyword evidence="2" id="KW-0812">Transmembrane</keyword>
<dbReference type="GO" id="GO:0006417">
    <property type="term" value="P:regulation of translation"/>
    <property type="evidence" value="ECO:0007669"/>
    <property type="project" value="TreeGrafter"/>
</dbReference>
<evidence type="ECO:0000313" key="4">
    <source>
        <dbReference type="EMBL" id="KHQ54290.1"/>
    </source>
</evidence>
<dbReference type="PANTHER" id="PTHR37461">
    <property type="entry name" value="ANTI-SIGMA-K FACTOR RSKA"/>
    <property type="match status" value="1"/>
</dbReference>
<dbReference type="STRING" id="561184.SAMN05216376_11796"/>
<feature type="region of interest" description="Disordered" evidence="1">
    <location>
        <begin position="201"/>
        <end position="226"/>
    </location>
</feature>
<keyword evidence="2" id="KW-0472">Membrane</keyword>
<evidence type="ECO:0000259" key="3">
    <source>
        <dbReference type="Pfam" id="PF10099"/>
    </source>
</evidence>
<proteinExistence type="predicted"/>
<feature type="domain" description="Anti-sigma K factor RskA C-terminal" evidence="3">
    <location>
        <begin position="111"/>
        <end position="215"/>
    </location>
</feature>
<gene>
    <name evidence="4" type="ORF">OA50_00882</name>
</gene>
<dbReference type="PANTHER" id="PTHR37461:SF1">
    <property type="entry name" value="ANTI-SIGMA-K FACTOR RSKA"/>
    <property type="match status" value="1"/>
</dbReference>
<accession>A0A0B3RTI3</accession>
<feature type="transmembrane region" description="Helical" evidence="2">
    <location>
        <begin position="91"/>
        <end position="109"/>
    </location>
</feature>
<keyword evidence="5" id="KW-1185">Reference proteome</keyword>
<name>A0A0B3RTI3_9RHOB</name>